<dbReference type="Gene3D" id="3.40.50.300">
    <property type="entry name" value="P-loop containing nucleotide triphosphate hydrolases"/>
    <property type="match status" value="1"/>
</dbReference>
<keyword evidence="1" id="KW-0808">Transferase</keyword>
<dbReference type="Pfam" id="PF13671">
    <property type="entry name" value="AAA_33"/>
    <property type="match status" value="1"/>
</dbReference>
<gene>
    <name evidence="2" type="ORF">UFOVP181_154</name>
    <name evidence="1" type="ORF">UFOVP57_8</name>
</gene>
<dbReference type="PIRSF" id="PIRSF037081">
    <property type="entry name" value="P-loop_All4644_prd"/>
    <property type="match status" value="1"/>
</dbReference>
<dbReference type="GO" id="GO:0003723">
    <property type="term" value="F:RNA binding"/>
    <property type="evidence" value="ECO:0007669"/>
    <property type="project" value="TreeGrafter"/>
</dbReference>
<proteinExistence type="predicted"/>
<dbReference type="GO" id="GO:0000380">
    <property type="term" value="P:alternative mRNA splicing, via spliceosome"/>
    <property type="evidence" value="ECO:0007669"/>
    <property type="project" value="TreeGrafter"/>
</dbReference>
<evidence type="ECO:0000313" key="1">
    <source>
        <dbReference type="EMBL" id="CAB4124669.1"/>
    </source>
</evidence>
<dbReference type="EMBL" id="LR798231">
    <property type="protein sequence ID" value="CAB5208763.1"/>
    <property type="molecule type" value="Genomic_DNA"/>
</dbReference>
<accession>A0A6J5KXJ4</accession>
<dbReference type="EMBL" id="LR796187">
    <property type="protein sequence ID" value="CAB4124669.1"/>
    <property type="molecule type" value="Genomic_DNA"/>
</dbReference>
<organism evidence="1">
    <name type="scientific">uncultured Caudovirales phage</name>
    <dbReference type="NCBI Taxonomy" id="2100421"/>
    <lineage>
        <taxon>Viruses</taxon>
        <taxon>Duplodnaviria</taxon>
        <taxon>Heunggongvirae</taxon>
        <taxon>Uroviricota</taxon>
        <taxon>Caudoviricetes</taxon>
        <taxon>Peduoviridae</taxon>
        <taxon>Maltschvirus</taxon>
        <taxon>Maltschvirus maltsch</taxon>
    </lineage>
</organism>
<dbReference type="InterPro" id="IPR017101">
    <property type="entry name" value="P-loop_ATP/GTP-bd_All4644_prd"/>
</dbReference>
<protein>
    <submittedName>
        <fullName evidence="1">COG4639 Predicted kinase</fullName>
    </submittedName>
</protein>
<reference evidence="1" key="1">
    <citation type="submission" date="2020-04" db="EMBL/GenBank/DDBJ databases">
        <authorList>
            <person name="Chiriac C."/>
            <person name="Salcher M."/>
            <person name="Ghai R."/>
            <person name="Kavagutti S V."/>
        </authorList>
    </citation>
    <scope>NUCLEOTIDE SEQUENCE</scope>
</reference>
<dbReference type="PANTHER" id="PTHR12381:SF56">
    <property type="entry name" value="B30.2_SPRY DOMAIN-CONTAINING PROTEIN-RELATED"/>
    <property type="match status" value="1"/>
</dbReference>
<evidence type="ECO:0000313" key="2">
    <source>
        <dbReference type="EMBL" id="CAB5208763.1"/>
    </source>
</evidence>
<keyword evidence="1" id="KW-0418">Kinase</keyword>
<dbReference type="SUPFAM" id="SSF52540">
    <property type="entry name" value="P-loop containing nucleoside triphosphate hydrolases"/>
    <property type="match status" value="1"/>
</dbReference>
<dbReference type="InterPro" id="IPR027417">
    <property type="entry name" value="P-loop_NTPase"/>
</dbReference>
<dbReference type="PANTHER" id="PTHR12381">
    <property type="entry name" value="HETEROGENEOUS NUCLEAR RIBONUCLEOPROTEIN U FAMILY MEMBER"/>
    <property type="match status" value="1"/>
</dbReference>
<name>A0A6J5KXJ4_9CAUD</name>
<dbReference type="GO" id="GO:0016301">
    <property type="term" value="F:kinase activity"/>
    <property type="evidence" value="ECO:0007669"/>
    <property type="project" value="UniProtKB-KW"/>
</dbReference>
<sequence>MNKLYVLVGIPGSGKSTWVANQRWDWSKTAVVSTDGLVEDYAKSVGKTYSEVFDEYMPTAVKLMAEQVQEARDAGKDIVWDQTSTTVASRAKKFKMLPDYQAIAVVFKTPDDEELRRRLRSRPGKVIPQRVIYQMKEHWQTPTLEEGFAEIWNT</sequence>